<feature type="domain" description="Uracil-DNA glycosylase-like" evidence="7">
    <location>
        <begin position="19"/>
        <end position="164"/>
    </location>
</feature>
<evidence type="ECO:0000259" key="6">
    <source>
        <dbReference type="SMART" id="SM00482"/>
    </source>
</evidence>
<reference evidence="8" key="1">
    <citation type="submission" date="2020-03" db="EMBL/GenBank/DDBJ databases">
        <title>The deep terrestrial virosphere.</title>
        <authorList>
            <person name="Holmfeldt K."/>
            <person name="Nilsson E."/>
            <person name="Simone D."/>
            <person name="Lopez-Fernandez M."/>
            <person name="Wu X."/>
            <person name="de Brujin I."/>
            <person name="Lundin D."/>
            <person name="Andersson A."/>
            <person name="Bertilsson S."/>
            <person name="Dopson M."/>
        </authorList>
    </citation>
    <scope>NUCLEOTIDE SEQUENCE</scope>
    <source>
        <strain evidence="8">MM415A01366</strain>
    </source>
</reference>
<dbReference type="PRINTS" id="PR00868">
    <property type="entry name" value="DNAPOLI"/>
</dbReference>
<dbReference type="InterPro" id="IPR001098">
    <property type="entry name" value="DNA-dir_DNA_pol_A_palm_dom"/>
</dbReference>
<dbReference type="SMART" id="SM00987">
    <property type="entry name" value="UreE_C"/>
    <property type="match status" value="1"/>
</dbReference>
<dbReference type="AlphaFoldDB" id="A0A6M3K4J4"/>
<evidence type="ECO:0000256" key="2">
    <source>
        <dbReference type="ARBA" id="ARBA00022679"/>
    </source>
</evidence>
<dbReference type="Pfam" id="PF03167">
    <property type="entry name" value="UDG"/>
    <property type="match status" value="1"/>
</dbReference>
<dbReference type="InterPro" id="IPR002562">
    <property type="entry name" value="3'-5'_exonuclease_dom"/>
</dbReference>
<dbReference type="InterPro" id="IPR012337">
    <property type="entry name" value="RNaseH-like_sf"/>
</dbReference>
<dbReference type="PANTHER" id="PTHR10133">
    <property type="entry name" value="DNA POLYMERASE I"/>
    <property type="match status" value="1"/>
</dbReference>
<organism evidence="8">
    <name type="scientific">viral metagenome</name>
    <dbReference type="NCBI Taxonomy" id="1070528"/>
    <lineage>
        <taxon>unclassified sequences</taxon>
        <taxon>metagenomes</taxon>
        <taxon>organismal metagenomes</taxon>
    </lineage>
</organism>
<dbReference type="GO" id="GO:0006261">
    <property type="term" value="P:DNA-templated DNA replication"/>
    <property type="evidence" value="ECO:0007669"/>
    <property type="project" value="InterPro"/>
</dbReference>
<protein>
    <recommendedName>
        <fullName evidence="1">DNA-directed DNA polymerase</fullName>
        <ecNumber evidence="1">2.7.7.7</ecNumber>
    </recommendedName>
</protein>
<dbReference type="SUPFAM" id="SSF52141">
    <property type="entry name" value="Uracil-DNA glycosylase-like"/>
    <property type="match status" value="1"/>
</dbReference>
<dbReference type="Gene3D" id="1.10.150.20">
    <property type="entry name" value="5' to 3' exonuclease, C-terminal subdomain"/>
    <property type="match status" value="1"/>
</dbReference>
<dbReference type="Pfam" id="PF01612">
    <property type="entry name" value="DNA_pol_A_exo1"/>
    <property type="match status" value="1"/>
</dbReference>
<dbReference type="InterPro" id="IPR043502">
    <property type="entry name" value="DNA/RNA_pol_sf"/>
</dbReference>
<dbReference type="CDD" id="cd10030">
    <property type="entry name" value="UDG-F4_TTUDGA_SPO1dp_like"/>
    <property type="match status" value="1"/>
</dbReference>
<sequence>MSKCTRCKYAKNPKGINCVGFEGKPDAEIVLIGEIWGRTESEQKICFCGEAGEKLNKLLTLAGINRADIAIMNAMRCWSEKNETPTEKELDLCFPFTFRDLNIIKPKLIVAMGRSAFYSLTGIKDAVTPYVGRLIQSDKISHKVWVTWHPAATLYDLSKWEILEEHFRMIPSLIGQEPKGIKNYSYINIDTIEKFHQVKFEIAKSGHLYLDLEATGLNPYTEGIRTIQLGIDGGVIYVFTIFEEVKGELKTLIESKGIVGAGFEFDHKFLKEKLDIDIINYDHDVVLGEYILTGMKDNDLTFLTGKYAPESYGYDKKVNAVGGAHKVFNIEELKQYGANDVGVMYPIRKAQRKELAVNNQLWLFENITMPSNKVLTKMSIRGVQYDVDQLWKVDKIYENKAKKLLYSIESESYIGEVEAHFKRKFNPRSYDMIQWLLLEYFKLPVLKTTKKESPSIGKGEMKRYAEQFKNPYCLVMEKYRSIQNIRDNFLSGTVSKLHNGVAHTRYSLHATASGRPNSKDPNLLNVPRLKEIKECIIARPGCKFIQADLSQIEVRVAAVVYDDQNLIDICNTEGKDFHCLIAAKANNIPYDKFYTEYTTGNKKFKEMRQAAKSLTFGVLYQEGPQKLAYELNISKEKAEEFIKDYFKGFPDLKNNIEKQKQFVIKNGYISTYFNFRRYFKYHREEDHETLRQAVNTPIQGTAWNILQLALVDIDKKIEGLGLESRLVLQVYDSIVVETKEGEINVVARLLKDSMEGVIKPFEGLNRVKLKADVEVGPNLADMENFKF</sequence>
<evidence type="ECO:0000259" key="7">
    <source>
        <dbReference type="SMART" id="SM00986"/>
    </source>
</evidence>
<keyword evidence="2" id="KW-0808">Transferase</keyword>
<dbReference type="GO" id="GO:0003677">
    <property type="term" value="F:DNA binding"/>
    <property type="evidence" value="ECO:0007669"/>
    <property type="project" value="InterPro"/>
</dbReference>
<dbReference type="Pfam" id="PF00476">
    <property type="entry name" value="DNA_pol_A"/>
    <property type="match status" value="1"/>
</dbReference>
<evidence type="ECO:0000256" key="1">
    <source>
        <dbReference type="ARBA" id="ARBA00012417"/>
    </source>
</evidence>
<dbReference type="EC" id="2.7.7.7" evidence="1"/>
<dbReference type="GO" id="GO:0008408">
    <property type="term" value="F:3'-5' exonuclease activity"/>
    <property type="evidence" value="ECO:0007669"/>
    <property type="project" value="InterPro"/>
</dbReference>
<dbReference type="InterPro" id="IPR005122">
    <property type="entry name" value="Uracil-DNA_glycosylase-like"/>
</dbReference>
<dbReference type="Gene3D" id="3.30.420.10">
    <property type="entry name" value="Ribonuclease H-like superfamily/Ribonuclease H"/>
    <property type="match status" value="1"/>
</dbReference>
<dbReference type="InterPro" id="IPR036895">
    <property type="entry name" value="Uracil-DNA_glycosylase-like_sf"/>
</dbReference>
<dbReference type="SMART" id="SM00482">
    <property type="entry name" value="POLAc"/>
    <property type="match status" value="1"/>
</dbReference>
<dbReference type="GO" id="GO:0003887">
    <property type="term" value="F:DNA-directed DNA polymerase activity"/>
    <property type="evidence" value="ECO:0007669"/>
    <property type="project" value="UniProtKB-KW"/>
</dbReference>
<accession>A0A6M3K4J4</accession>
<dbReference type="SMART" id="SM00986">
    <property type="entry name" value="UDG"/>
    <property type="match status" value="1"/>
</dbReference>
<evidence type="ECO:0000256" key="5">
    <source>
        <dbReference type="ARBA" id="ARBA00049244"/>
    </source>
</evidence>
<dbReference type="PROSITE" id="PS00447">
    <property type="entry name" value="DNA_POLYMERASE_A"/>
    <property type="match status" value="1"/>
</dbReference>
<evidence type="ECO:0000313" key="8">
    <source>
        <dbReference type="EMBL" id="QJA77069.1"/>
    </source>
</evidence>
<keyword evidence="3" id="KW-0548">Nucleotidyltransferase</keyword>
<evidence type="ECO:0000256" key="3">
    <source>
        <dbReference type="ARBA" id="ARBA00022695"/>
    </source>
</evidence>
<dbReference type="EMBL" id="MT142262">
    <property type="protein sequence ID" value="QJA77069.1"/>
    <property type="molecule type" value="Genomic_DNA"/>
</dbReference>
<dbReference type="InterPro" id="IPR002298">
    <property type="entry name" value="DNA_polymerase_A"/>
</dbReference>
<dbReference type="Gene3D" id="1.20.1060.10">
    <property type="entry name" value="Taq DNA Polymerase, Chain T, domain 4"/>
    <property type="match status" value="1"/>
</dbReference>
<proteinExistence type="predicted"/>
<dbReference type="InterPro" id="IPR036397">
    <property type="entry name" value="RNaseH_sf"/>
</dbReference>
<dbReference type="SUPFAM" id="SSF53098">
    <property type="entry name" value="Ribonuclease H-like"/>
    <property type="match status" value="1"/>
</dbReference>
<feature type="domain" description="DNA-directed DNA polymerase family A palm" evidence="6">
    <location>
        <begin position="530"/>
        <end position="742"/>
    </location>
</feature>
<dbReference type="Gene3D" id="3.40.470.10">
    <property type="entry name" value="Uracil-DNA glycosylase-like domain"/>
    <property type="match status" value="1"/>
</dbReference>
<name>A0A6M3K4J4_9ZZZZ</name>
<gene>
    <name evidence="8" type="ORF">MM415A01366_0009</name>
</gene>
<keyword evidence="4" id="KW-0239">DNA-directed DNA polymerase</keyword>
<dbReference type="Gene3D" id="3.30.70.370">
    <property type="match status" value="1"/>
</dbReference>
<dbReference type="SUPFAM" id="SSF56672">
    <property type="entry name" value="DNA/RNA polymerases"/>
    <property type="match status" value="1"/>
</dbReference>
<comment type="catalytic activity">
    <reaction evidence="5">
        <text>DNA(n) + a 2'-deoxyribonucleoside 5'-triphosphate = DNA(n+1) + diphosphate</text>
        <dbReference type="Rhea" id="RHEA:22508"/>
        <dbReference type="Rhea" id="RHEA-COMP:17339"/>
        <dbReference type="Rhea" id="RHEA-COMP:17340"/>
        <dbReference type="ChEBI" id="CHEBI:33019"/>
        <dbReference type="ChEBI" id="CHEBI:61560"/>
        <dbReference type="ChEBI" id="CHEBI:173112"/>
        <dbReference type="EC" id="2.7.7.7"/>
    </reaction>
</comment>
<dbReference type="GO" id="GO:0006302">
    <property type="term" value="P:double-strand break repair"/>
    <property type="evidence" value="ECO:0007669"/>
    <property type="project" value="TreeGrafter"/>
</dbReference>
<evidence type="ECO:0000256" key="4">
    <source>
        <dbReference type="ARBA" id="ARBA00022932"/>
    </source>
</evidence>
<dbReference type="PANTHER" id="PTHR10133:SF62">
    <property type="entry name" value="DNA POLYMERASE THETA"/>
    <property type="match status" value="1"/>
</dbReference>
<dbReference type="InterPro" id="IPR019760">
    <property type="entry name" value="DNA-dir_DNA_pol_A_CS"/>
</dbReference>